<dbReference type="EMBL" id="JBGEDP010000002">
    <property type="protein sequence ID" value="MEY8018904.1"/>
    <property type="molecule type" value="Genomic_DNA"/>
</dbReference>
<protein>
    <submittedName>
        <fullName evidence="1">Uncharacterized protein</fullName>
    </submittedName>
</protein>
<evidence type="ECO:0000313" key="1">
    <source>
        <dbReference type="EMBL" id="MEY8018904.1"/>
    </source>
</evidence>
<proteinExistence type="predicted"/>
<comment type="caution">
    <text evidence="1">The sequence shown here is derived from an EMBL/GenBank/DDBJ whole genome shotgun (WGS) entry which is preliminary data.</text>
</comment>
<keyword evidence="2" id="KW-1185">Reference proteome</keyword>
<gene>
    <name evidence="1" type="ORF">AB8998_30095</name>
</gene>
<accession>A0ABV4C8P2</accession>
<dbReference type="RefSeq" id="WP_369741960.1">
    <property type="nucleotide sequence ID" value="NZ_JBGEDP010000002.1"/>
</dbReference>
<name>A0ABV4C8P2_9MYCO</name>
<reference evidence="1 2" key="1">
    <citation type="submission" date="2024-08" db="EMBL/GenBank/DDBJ databases">
        <title>Mycobacterium servetensis sp. nov., a novel rapid-growing mycobacterial species recovered from a human patient in Zaragoza, Spain.</title>
        <authorList>
            <person name="Tristancho-Baro A.I."/>
            <person name="Buenestado-Serrano S."/>
            <person name="Garcia De Viedma D."/>
            <person name="Milagro-Beamonte A."/>
            <person name="Burillo N."/>
            <person name="Sanz S."/>
            <person name="Lopez-Calleja A.I."/>
            <person name="Penas-Utrilla D."/>
            <person name="Guardingo M."/>
            <person name="Garcia M.J."/>
            <person name="Vinuelas-Bayon J."/>
        </authorList>
    </citation>
    <scope>NUCLEOTIDE SEQUENCE [LARGE SCALE GENOMIC DNA]</scope>
    <source>
        <strain evidence="2">HUMS_12744610</strain>
    </source>
</reference>
<dbReference type="Proteomes" id="UP001564760">
    <property type="component" value="Unassembled WGS sequence"/>
</dbReference>
<evidence type="ECO:0000313" key="2">
    <source>
        <dbReference type="Proteomes" id="UP001564760"/>
    </source>
</evidence>
<sequence>MSSEGDYSAVADGQLDDLEQGADIDLYNAVLDVIELIFRAPGQAQFYSTAITTAEGIRMRLPVPGFGDYKVFWSTDGPRIEAIFKHP</sequence>
<organism evidence="1 2">
    <name type="scientific">Mycobacterium servetii</name>
    <dbReference type="NCBI Taxonomy" id="3237418"/>
    <lineage>
        <taxon>Bacteria</taxon>
        <taxon>Bacillati</taxon>
        <taxon>Actinomycetota</taxon>
        <taxon>Actinomycetes</taxon>
        <taxon>Mycobacteriales</taxon>
        <taxon>Mycobacteriaceae</taxon>
        <taxon>Mycobacterium</taxon>
    </lineage>
</organism>